<evidence type="ECO:0000256" key="1">
    <source>
        <dbReference type="SAM" id="MobiDB-lite"/>
    </source>
</evidence>
<reference evidence="4 5" key="1">
    <citation type="submission" date="2016-10" db="EMBL/GenBank/DDBJ databases">
        <authorList>
            <person name="de Groot N.N."/>
        </authorList>
    </citation>
    <scope>NUCLEOTIDE SEQUENCE [LARGE SCALE GENOMIC DNA]</scope>
    <source>
        <strain evidence="4 5">CGMCC 4.2022</strain>
    </source>
</reference>
<feature type="transmembrane region" description="Helical" evidence="2">
    <location>
        <begin position="44"/>
        <end position="65"/>
    </location>
</feature>
<dbReference type="Pfam" id="PF09992">
    <property type="entry name" value="NAGPA"/>
    <property type="match status" value="1"/>
</dbReference>
<keyword evidence="5" id="KW-1185">Reference proteome</keyword>
<name>A0A1H0HRD5_9ACTN</name>
<dbReference type="InterPro" id="IPR018711">
    <property type="entry name" value="NAGPA"/>
</dbReference>
<sequence>MTIAERQPDGGTAEPPGGGRRRRRLLPWKHRRDLTPAQRRRRRIAVRGTLAVLLVLTGVVGWSVGRALTYPGTDSTQARLAEWARDHELGFVVDRLEDVQYRMHPPKVGGSLSADALARMKATAGATQAAPPARPGAPAQPLVPLRAPMKPPVGPALPGEGVYRTLAAARGEPIVQGTYVRPDAEHTSYEAAVAWISGKYARFQLHPGFKEPGGTFDVPPTIPQGQRTGLVATWNGGFRITDGGSRGGFYLDGKTDGELRDGAASEVFYKDGSIRIGEWGRDVRMTPQVVGVRQCLELMVDGGKVVPDIDDGDKWGVSDQSRMYVPRSGVGVTAQGDIIMVVGQALSAETLADLMQRAGAVRAMPLDMNRAWPSFMSYDGSRDPADPKPTNILDFEDPPDRYYTQATRDFVAVYAR</sequence>
<dbReference type="RefSeq" id="WP_093785716.1">
    <property type="nucleotide sequence ID" value="NZ_FNIE01000008.1"/>
</dbReference>
<dbReference type="STRING" id="310781.SAMN05216259_108166"/>
<accession>A0A1H0HRD5</accession>
<gene>
    <name evidence="4" type="ORF">SAMN05216259_108166</name>
</gene>
<feature type="region of interest" description="Disordered" evidence="1">
    <location>
        <begin position="1"/>
        <end position="22"/>
    </location>
</feature>
<protein>
    <recommendedName>
        <fullName evidence="3">Phosphodiester glycosidase domain-containing protein</fullName>
    </recommendedName>
</protein>
<proteinExistence type="predicted"/>
<dbReference type="OrthoDB" id="141240at2"/>
<feature type="domain" description="Phosphodiester glycosidase" evidence="3">
    <location>
        <begin position="229"/>
        <end position="367"/>
    </location>
</feature>
<dbReference type="Proteomes" id="UP000199341">
    <property type="component" value="Unassembled WGS sequence"/>
</dbReference>
<evidence type="ECO:0000313" key="4">
    <source>
        <dbReference type="EMBL" id="SDO21693.1"/>
    </source>
</evidence>
<keyword evidence="2" id="KW-0812">Transmembrane</keyword>
<evidence type="ECO:0000259" key="3">
    <source>
        <dbReference type="Pfam" id="PF09992"/>
    </source>
</evidence>
<evidence type="ECO:0000313" key="5">
    <source>
        <dbReference type="Proteomes" id="UP000199341"/>
    </source>
</evidence>
<dbReference type="AlphaFoldDB" id="A0A1H0HRD5"/>
<evidence type="ECO:0000256" key="2">
    <source>
        <dbReference type="SAM" id="Phobius"/>
    </source>
</evidence>
<keyword evidence="2" id="KW-0472">Membrane</keyword>
<keyword evidence="2" id="KW-1133">Transmembrane helix</keyword>
<dbReference type="EMBL" id="FNIE01000008">
    <property type="protein sequence ID" value="SDO21693.1"/>
    <property type="molecule type" value="Genomic_DNA"/>
</dbReference>
<organism evidence="4 5">
    <name type="scientific">Actinacidiphila guanduensis</name>
    <dbReference type="NCBI Taxonomy" id="310781"/>
    <lineage>
        <taxon>Bacteria</taxon>
        <taxon>Bacillati</taxon>
        <taxon>Actinomycetota</taxon>
        <taxon>Actinomycetes</taxon>
        <taxon>Kitasatosporales</taxon>
        <taxon>Streptomycetaceae</taxon>
        <taxon>Actinacidiphila</taxon>
    </lineage>
</organism>